<feature type="transmembrane region" description="Helical" evidence="1">
    <location>
        <begin position="25"/>
        <end position="49"/>
    </location>
</feature>
<accession>A0A5N7MR74</accession>
<dbReference type="OrthoDB" id="9797274at2"/>
<dbReference type="GO" id="GO:0003677">
    <property type="term" value="F:DNA binding"/>
    <property type="evidence" value="ECO:0007669"/>
    <property type="project" value="InterPro"/>
</dbReference>
<comment type="caution">
    <text evidence="3">The sequence shown here is derived from an EMBL/GenBank/DDBJ whole genome shotgun (WGS) entry which is preliminary data.</text>
</comment>
<proteinExistence type="predicted"/>
<reference evidence="3 4" key="1">
    <citation type="journal article" date="2019" name="Syst. Appl. Microbiol.">
        <title>Microvirga tunisiensis sp. nov., a root nodule symbiotic bacterium isolated from Lupinus micranthus and L. luteus grown in Northern Tunisia.</title>
        <authorList>
            <person name="Msaddak A."/>
            <person name="Rejili M."/>
            <person name="Duran D."/>
            <person name="Mars M."/>
            <person name="Palacios J.M."/>
            <person name="Ruiz-Argueso T."/>
            <person name="Rey L."/>
            <person name="Imperial J."/>
        </authorList>
    </citation>
    <scope>NUCLEOTIDE SEQUENCE [LARGE SCALE GENOMIC DNA]</scope>
    <source>
        <strain evidence="3 4">Lmie10</strain>
    </source>
</reference>
<dbReference type="InterPro" id="IPR011335">
    <property type="entry name" value="Restrct_endonuc-II-like"/>
</dbReference>
<protein>
    <submittedName>
        <fullName evidence="3">Restriction endonuclease</fullName>
    </submittedName>
</protein>
<feature type="domain" description="Restriction endonuclease type IV Mrr" evidence="2">
    <location>
        <begin position="156"/>
        <end position="261"/>
    </location>
</feature>
<organism evidence="3 4">
    <name type="scientific">Microvirga tunisiensis</name>
    <dbReference type="NCBI Taxonomy" id="2108360"/>
    <lineage>
        <taxon>Bacteria</taxon>
        <taxon>Pseudomonadati</taxon>
        <taxon>Pseudomonadota</taxon>
        <taxon>Alphaproteobacteria</taxon>
        <taxon>Hyphomicrobiales</taxon>
        <taxon>Methylobacteriaceae</taxon>
        <taxon>Microvirga</taxon>
    </lineage>
</organism>
<dbReference type="Gene3D" id="3.40.1350.10">
    <property type="match status" value="1"/>
</dbReference>
<dbReference type="GO" id="GO:0009307">
    <property type="term" value="P:DNA restriction-modification system"/>
    <property type="evidence" value="ECO:0007669"/>
    <property type="project" value="InterPro"/>
</dbReference>
<dbReference type="Proteomes" id="UP000403266">
    <property type="component" value="Unassembled WGS sequence"/>
</dbReference>
<evidence type="ECO:0000259" key="2">
    <source>
        <dbReference type="Pfam" id="PF04471"/>
    </source>
</evidence>
<keyword evidence="3" id="KW-0540">Nuclease</keyword>
<sequence length="283" mass="30868">MWLLTGSIAIGCAWCLTRVGSSAFAFWSYVVLGLIALAACLCRVTVLVVDALDNLAPEERAARATVNKIVSKHLDTLARRRIALVSIDHYGLEETDAWEKELRRFLSKVIKPELSEEAISILAPKGKFSPAIVDMIKERVGIRAKELEARLMFDEDMTPLEFEQWVAASLAKSGWKTQTVGGTGDQGADVIAEKDGLRAVIQCKLYSSPVGNKAVQEAYAARKHHTGGVAAVVTNGGFTPSARRLAATTGVLLILHSELERFEEMIEKRSSGHDCEFSTLAPI</sequence>
<dbReference type="PANTHER" id="PTHR30015:SF6">
    <property type="entry name" value="SLL1429 PROTEIN"/>
    <property type="match status" value="1"/>
</dbReference>
<dbReference type="RefSeq" id="WP_152715030.1">
    <property type="nucleotide sequence ID" value="NZ_VOSJ01000460.1"/>
</dbReference>
<name>A0A5N7MR74_9HYPH</name>
<evidence type="ECO:0000313" key="4">
    <source>
        <dbReference type="Proteomes" id="UP000403266"/>
    </source>
</evidence>
<keyword evidence="1" id="KW-0812">Transmembrane</keyword>
<keyword evidence="1" id="KW-1133">Transmembrane helix</keyword>
<dbReference type="InterPro" id="IPR011856">
    <property type="entry name" value="tRNA_endonuc-like_dom_sf"/>
</dbReference>
<dbReference type="GO" id="GO:0015666">
    <property type="term" value="F:restriction endodeoxyribonuclease activity"/>
    <property type="evidence" value="ECO:0007669"/>
    <property type="project" value="TreeGrafter"/>
</dbReference>
<dbReference type="AlphaFoldDB" id="A0A5N7MR74"/>
<keyword evidence="3" id="KW-0378">Hydrolase</keyword>
<evidence type="ECO:0000313" key="3">
    <source>
        <dbReference type="EMBL" id="MPR28614.1"/>
    </source>
</evidence>
<keyword evidence="1" id="KW-0472">Membrane</keyword>
<dbReference type="EMBL" id="VOSK01000159">
    <property type="protein sequence ID" value="MPR28614.1"/>
    <property type="molecule type" value="Genomic_DNA"/>
</dbReference>
<dbReference type="InterPro" id="IPR052906">
    <property type="entry name" value="Type_IV_Methyl-Rstrct_Enzyme"/>
</dbReference>
<keyword evidence="4" id="KW-1185">Reference proteome</keyword>
<evidence type="ECO:0000256" key="1">
    <source>
        <dbReference type="SAM" id="Phobius"/>
    </source>
</evidence>
<dbReference type="PANTHER" id="PTHR30015">
    <property type="entry name" value="MRR RESTRICTION SYSTEM PROTEIN"/>
    <property type="match status" value="1"/>
</dbReference>
<keyword evidence="3" id="KW-0255">Endonuclease</keyword>
<dbReference type="InterPro" id="IPR007560">
    <property type="entry name" value="Restrct_endonuc_IV_Mrr"/>
</dbReference>
<gene>
    <name evidence="3" type="ORF">FS320_26580</name>
</gene>
<dbReference type="Pfam" id="PF04471">
    <property type="entry name" value="Mrr_cat"/>
    <property type="match status" value="1"/>
</dbReference>
<dbReference type="SUPFAM" id="SSF52980">
    <property type="entry name" value="Restriction endonuclease-like"/>
    <property type="match status" value="1"/>
</dbReference>